<proteinExistence type="predicted"/>
<comment type="caution">
    <text evidence="1">The sequence shown here is derived from an EMBL/GenBank/DDBJ whole genome shotgun (WGS) entry which is preliminary data.</text>
</comment>
<organism evidence="1 2">
    <name type="scientific">Fusarium austroamericanum</name>
    <dbReference type="NCBI Taxonomy" id="282268"/>
    <lineage>
        <taxon>Eukaryota</taxon>
        <taxon>Fungi</taxon>
        <taxon>Dikarya</taxon>
        <taxon>Ascomycota</taxon>
        <taxon>Pezizomycotina</taxon>
        <taxon>Sordariomycetes</taxon>
        <taxon>Hypocreomycetidae</taxon>
        <taxon>Hypocreales</taxon>
        <taxon>Nectriaceae</taxon>
        <taxon>Fusarium</taxon>
    </lineage>
</organism>
<dbReference type="Proteomes" id="UP000537989">
    <property type="component" value="Unassembled WGS sequence"/>
</dbReference>
<gene>
    <name evidence="1" type="ORF">FAUST_6354</name>
</gene>
<accession>A0AAN5Z8L8</accession>
<reference evidence="1 2" key="1">
    <citation type="submission" date="2020-02" db="EMBL/GenBank/DDBJ databases">
        <title>Identification and distribution of gene clusters putatively required for synthesis of sphingolipid metabolism inhibitors in phylogenetically diverse species of the filamentous fungus Fusarium.</title>
        <authorList>
            <person name="Kim H.-S."/>
            <person name="Busman M."/>
            <person name="Brown D.W."/>
            <person name="Divon H."/>
            <person name="Uhlig S."/>
            <person name="Proctor R.H."/>
        </authorList>
    </citation>
    <scope>NUCLEOTIDE SEQUENCE [LARGE SCALE GENOMIC DNA]</scope>
    <source>
        <strain evidence="1 2">NRRL 2903</strain>
    </source>
</reference>
<dbReference type="EMBL" id="JAAMOD010000169">
    <property type="protein sequence ID" value="KAF5236791.1"/>
    <property type="molecule type" value="Genomic_DNA"/>
</dbReference>
<protein>
    <submittedName>
        <fullName evidence="1">Uncharacterized protein</fullName>
    </submittedName>
</protein>
<dbReference type="AlphaFoldDB" id="A0AAN5Z8L8"/>
<name>A0AAN5Z8L8_FUSAU</name>
<keyword evidence="2" id="KW-1185">Reference proteome</keyword>
<sequence length="161" mass="18041">METCRAKEVMVTGSQGLPPSNKYITRLVRSSLISFSIFAFFTIDVVKLQSDPNITPETKLCKMKPVLSALAVAFAGTLASAEYTFDIPKDAVWVTSWDEFRAETPKFDQYLDEKYGGFVLEVDNKIVLATDEQMTKSLHDFFSKMEAKDGAECSPQMNTLQ</sequence>
<evidence type="ECO:0000313" key="1">
    <source>
        <dbReference type="EMBL" id="KAF5236791.1"/>
    </source>
</evidence>
<evidence type="ECO:0000313" key="2">
    <source>
        <dbReference type="Proteomes" id="UP000537989"/>
    </source>
</evidence>